<organism evidence="1 2">
    <name type="scientific">Microseira wollei NIES-4236</name>
    <dbReference type="NCBI Taxonomy" id="2530354"/>
    <lineage>
        <taxon>Bacteria</taxon>
        <taxon>Bacillati</taxon>
        <taxon>Cyanobacteriota</taxon>
        <taxon>Cyanophyceae</taxon>
        <taxon>Oscillatoriophycideae</taxon>
        <taxon>Aerosakkonematales</taxon>
        <taxon>Aerosakkonemataceae</taxon>
        <taxon>Microseira</taxon>
    </lineage>
</organism>
<proteinExistence type="predicted"/>
<dbReference type="RefSeq" id="WP_226577667.1">
    <property type="nucleotide sequence ID" value="NZ_BLAY01000020.1"/>
</dbReference>
<dbReference type="AlphaFoldDB" id="A0AAV3WFV7"/>
<protein>
    <submittedName>
        <fullName evidence="1">Uncharacterized protein</fullName>
    </submittedName>
</protein>
<comment type="caution">
    <text evidence="1">The sequence shown here is derived from an EMBL/GenBank/DDBJ whole genome shotgun (WGS) entry which is preliminary data.</text>
</comment>
<reference evidence="1" key="1">
    <citation type="submission" date="2019-10" db="EMBL/GenBank/DDBJ databases">
        <title>Draft genome sequece of Microseira wollei NIES-4236.</title>
        <authorList>
            <person name="Yamaguchi H."/>
            <person name="Suzuki S."/>
            <person name="Kawachi M."/>
        </authorList>
    </citation>
    <scope>NUCLEOTIDE SEQUENCE</scope>
    <source>
        <strain evidence="1">NIES-4236</strain>
    </source>
</reference>
<sequence length="72" mass="7957">MNALTVQLPPEIPVEEARLLLMVKLFETGRLTLGQAAKLAGYSKPTFIELVSKLGVSVIDYPAEQLEQEMNL</sequence>
<name>A0AAV3WFV7_9CYAN</name>
<gene>
    <name evidence="1" type="ORF">MiSe_17370</name>
</gene>
<accession>A0AAV3WFV7</accession>
<dbReference type="Proteomes" id="UP001050975">
    <property type="component" value="Unassembled WGS sequence"/>
</dbReference>
<evidence type="ECO:0000313" key="1">
    <source>
        <dbReference type="EMBL" id="GET36984.1"/>
    </source>
</evidence>
<dbReference type="InterPro" id="IPR005368">
    <property type="entry name" value="UPF0175"/>
</dbReference>
<evidence type="ECO:0000313" key="2">
    <source>
        <dbReference type="Proteomes" id="UP001050975"/>
    </source>
</evidence>
<dbReference type="EMBL" id="BLAY01000020">
    <property type="protein sequence ID" value="GET36984.1"/>
    <property type="molecule type" value="Genomic_DNA"/>
</dbReference>
<dbReference type="Pfam" id="PF03683">
    <property type="entry name" value="UPF0175"/>
    <property type="match status" value="1"/>
</dbReference>
<keyword evidence="2" id="KW-1185">Reference proteome</keyword>